<keyword evidence="1" id="KW-0812">Transmembrane</keyword>
<dbReference type="InterPro" id="IPR012507">
    <property type="entry name" value="YibE_F"/>
</dbReference>
<keyword evidence="1" id="KW-0472">Membrane</keyword>
<keyword evidence="1" id="KW-1133">Transmembrane helix</keyword>
<dbReference type="Proteomes" id="UP000229459">
    <property type="component" value="Unassembled WGS sequence"/>
</dbReference>
<reference evidence="2 3" key="1">
    <citation type="submission" date="2017-09" db="EMBL/GenBank/DDBJ databases">
        <title>Depth-based differentiation of microbial function through sediment-hosted aquifers and enrichment of novel symbionts in the deep terrestrial subsurface.</title>
        <authorList>
            <person name="Probst A.J."/>
            <person name="Ladd B."/>
            <person name="Jarett J.K."/>
            <person name="Geller-Mcgrath D.E."/>
            <person name="Sieber C.M."/>
            <person name="Emerson J.B."/>
            <person name="Anantharaman K."/>
            <person name="Thomas B.C."/>
            <person name="Malmstrom R."/>
            <person name="Stieglmeier M."/>
            <person name="Klingl A."/>
            <person name="Woyke T."/>
            <person name="Ryan C.M."/>
            <person name="Banfield J.F."/>
        </authorList>
    </citation>
    <scope>NUCLEOTIDE SEQUENCE [LARGE SCALE GENOMIC DNA]</scope>
    <source>
        <strain evidence="2">CG23_combo_of_CG06-09_8_20_14_all_34_8</strain>
    </source>
</reference>
<dbReference type="PANTHER" id="PTHR41771">
    <property type="entry name" value="MEMBRANE PROTEIN-RELATED"/>
    <property type="match status" value="1"/>
</dbReference>
<dbReference type="Pfam" id="PF07907">
    <property type="entry name" value="YibE_F"/>
    <property type="match status" value="1"/>
</dbReference>
<feature type="transmembrane region" description="Helical" evidence="1">
    <location>
        <begin position="174"/>
        <end position="195"/>
    </location>
</feature>
<sequence>MKFFQFILIPLFILLFFANSKLILAQDGSAPNITQPDTLEARVDKIIEEKEVKFAGSQNYQLYQKLELIVTKGSLQGQKIVVENGNLPASNVSKYRIGDNVIVMHNKDFQNNDVFYITDFIRREVLFFLFLIFITCTIAIAKWRGLLSLIGMAVSFLIIFVFLLPQIASGANPVLIAVLSSLLIIPISFFLSHGFNKKNFGCNSRHFN</sequence>
<name>A0A2H0B790_9BACT</name>
<evidence type="ECO:0000313" key="3">
    <source>
        <dbReference type="Proteomes" id="UP000229459"/>
    </source>
</evidence>
<gene>
    <name evidence="2" type="ORF">COX08_00640</name>
</gene>
<dbReference type="PANTHER" id="PTHR41771:SF1">
    <property type="entry name" value="MEMBRANE PROTEIN"/>
    <property type="match status" value="1"/>
</dbReference>
<evidence type="ECO:0000313" key="2">
    <source>
        <dbReference type="EMBL" id="PIP53501.1"/>
    </source>
</evidence>
<feature type="transmembrane region" description="Helical" evidence="1">
    <location>
        <begin position="125"/>
        <end position="141"/>
    </location>
</feature>
<accession>A0A2H0B790</accession>
<comment type="caution">
    <text evidence="2">The sequence shown here is derived from an EMBL/GenBank/DDBJ whole genome shotgun (WGS) entry which is preliminary data.</text>
</comment>
<feature type="transmembrane region" description="Helical" evidence="1">
    <location>
        <begin position="146"/>
        <end position="168"/>
    </location>
</feature>
<proteinExistence type="predicted"/>
<evidence type="ECO:0000256" key="1">
    <source>
        <dbReference type="SAM" id="Phobius"/>
    </source>
</evidence>
<evidence type="ECO:0008006" key="4">
    <source>
        <dbReference type="Google" id="ProtNLM"/>
    </source>
</evidence>
<organism evidence="2 3">
    <name type="scientific">Candidatus Beckwithbacteria bacterium CG23_combo_of_CG06-09_8_20_14_all_34_8</name>
    <dbReference type="NCBI Taxonomy" id="1974497"/>
    <lineage>
        <taxon>Bacteria</taxon>
        <taxon>Candidatus Beckwithiibacteriota</taxon>
    </lineage>
</organism>
<protein>
    <recommendedName>
        <fullName evidence="4">YibE/F family protein</fullName>
    </recommendedName>
</protein>
<dbReference type="EMBL" id="PCSR01000014">
    <property type="protein sequence ID" value="PIP53501.1"/>
    <property type="molecule type" value="Genomic_DNA"/>
</dbReference>
<dbReference type="AlphaFoldDB" id="A0A2H0B790"/>